<protein>
    <recommendedName>
        <fullName evidence="4">DUF2254 domain-containing protein</fullName>
    </recommendedName>
</protein>
<keyword evidence="1" id="KW-0472">Membrane</keyword>
<dbReference type="AlphaFoldDB" id="A0A9W6SP92"/>
<evidence type="ECO:0000313" key="3">
    <source>
        <dbReference type="Proteomes" id="UP001165079"/>
    </source>
</evidence>
<feature type="transmembrane region" description="Helical" evidence="1">
    <location>
        <begin position="20"/>
        <end position="41"/>
    </location>
</feature>
<feature type="transmembrane region" description="Helical" evidence="1">
    <location>
        <begin position="147"/>
        <end position="169"/>
    </location>
</feature>
<dbReference type="Proteomes" id="UP001165079">
    <property type="component" value="Unassembled WGS sequence"/>
</dbReference>
<keyword evidence="1" id="KW-0812">Transmembrane</keyword>
<gene>
    <name evidence="2" type="ORF">Afil01_46700</name>
</gene>
<feature type="transmembrane region" description="Helical" evidence="1">
    <location>
        <begin position="113"/>
        <end position="135"/>
    </location>
</feature>
<evidence type="ECO:0008006" key="4">
    <source>
        <dbReference type="Google" id="ProtNLM"/>
    </source>
</evidence>
<dbReference type="Pfam" id="PF10011">
    <property type="entry name" value="DUF2254"/>
    <property type="match status" value="1"/>
</dbReference>
<reference evidence="2" key="1">
    <citation type="submission" date="2023-03" db="EMBL/GenBank/DDBJ databases">
        <title>Actinorhabdospora filicis NBRC 111898.</title>
        <authorList>
            <person name="Ichikawa N."/>
            <person name="Sato H."/>
            <person name="Tonouchi N."/>
        </authorList>
    </citation>
    <scope>NUCLEOTIDE SEQUENCE</scope>
    <source>
        <strain evidence="2">NBRC 111898</strain>
    </source>
</reference>
<keyword evidence="1" id="KW-1133">Transmembrane helix</keyword>
<sequence length="429" mass="46804">MAPRPRRPRSTIREHLRDTLWFAPLAAMAAAWFAAVFSVAMDSVIVEAVRDAEPDYVASLTAFTSAAKGIISAVTSAMLTFVGVVFSISLVALQMASSQFSPRVLRLYVRSRITKATLAIFLATFVFALNVQLGYDDTPGDEVTSVPLFSAAVALLLVHVSLVLFVLYVNSTLRLMRVTFVMERIVAETMRTLRHWNAQTPPDGPLPEPVTVVGHDRRSGALRDVNLSRLIRIARRYGVVVEVVPEVGDFLTTGTPVFRVHGTRVPPARRLTGCLSVGAERSMHQDVGFGLRQLSDIAIRALSPAVNDPTTAVTAIDRLQQILAVVATEPDSDTAWLDRRGALRVVMPEPGFAGMVAQAFTEIRLCGRGQPQVTRRLVAALDDLEALAAGEHREPLREQRRLLTADVLASVDAPGEQVFALRPDRQGIS</sequence>
<proteinExistence type="predicted"/>
<organism evidence="2 3">
    <name type="scientific">Actinorhabdospora filicis</name>
    <dbReference type="NCBI Taxonomy" id="1785913"/>
    <lineage>
        <taxon>Bacteria</taxon>
        <taxon>Bacillati</taxon>
        <taxon>Actinomycetota</taxon>
        <taxon>Actinomycetes</taxon>
        <taxon>Micromonosporales</taxon>
        <taxon>Micromonosporaceae</taxon>
        <taxon>Actinorhabdospora</taxon>
    </lineage>
</organism>
<evidence type="ECO:0000313" key="2">
    <source>
        <dbReference type="EMBL" id="GLZ79863.1"/>
    </source>
</evidence>
<dbReference type="EMBL" id="BSTX01000003">
    <property type="protein sequence ID" value="GLZ79863.1"/>
    <property type="molecule type" value="Genomic_DNA"/>
</dbReference>
<dbReference type="InterPro" id="IPR018723">
    <property type="entry name" value="DUF2254_membrane"/>
</dbReference>
<comment type="caution">
    <text evidence="2">The sequence shown here is derived from an EMBL/GenBank/DDBJ whole genome shotgun (WGS) entry which is preliminary data.</text>
</comment>
<keyword evidence="3" id="KW-1185">Reference proteome</keyword>
<feature type="transmembrane region" description="Helical" evidence="1">
    <location>
        <begin position="70"/>
        <end position="93"/>
    </location>
</feature>
<accession>A0A9W6SP92</accession>
<evidence type="ECO:0000256" key="1">
    <source>
        <dbReference type="SAM" id="Phobius"/>
    </source>
</evidence>
<name>A0A9W6SP92_9ACTN</name>
<dbReference type="RefSeq" id="WP_285665005.1">
    <property type="nucleotide sequence ID" value="NZ_BSTX01000003.1"/>
</dbReference>